<accession>A0ABP3GUD3</accession>
<dbReference type="CDD" id="cd19071">
    <property type="entry name" value="AKR_AKR1-5-like"/>
    <property type="match status" value="1"/>
</dbReference>
<dbReference type="PROSITE" id="PS00062">
    <property type="entry name" value="ALDOKETO_REDUCTASE_2"/>
    <property type="match status" value="1"/>
</dbReference>
<comment type="caution">
    <text evidence="5">The sequence shown here is derived from an EMBL/GenBank/DDBJ whole genome shotgun (WGS) entry which is preliminary data.</text>
</comment>
<dbReference type="Pfam" id="PF00248">
    <property type="entry name" value="Aldo_ket_red"/>
    <property type="match status" value="1"/>
</dbReference>
<gene>
    <name evidence="5" type="ORF">GCM10008932_04960</name>
</gene>
<dbReference type="InterPro" id="IPR020471">
    <property type="entry name" value="AKR"/>
</dbReference>
<dbReference type="Gene3D" id="3.20.20.100">
    <property type="entry name" value="NADP-dependent oxidoreductase domain"/>
    <property type="match status" value="1"/>
</dbReference>
<dbReference type="PRINTS" id="PR00069">
    <property type="entry name" value="ALDKETRDTASE"/>
</dbReference>
<keyword evidence="3" id="KW-0560">Oxidoreductase</keyword>
<evidence type="ECO:0000259" key="4">
    <source>
        <dbReference type="Pfam" id="PF00248"/>
    </source>
</evidence>
<dbReference type="InterPro" id="IPR023210">
    <property type="entry name" value="NADP_OxRdtase_dom"/>
</dbReference>
<keyword evidence="6" id="KW-1185">Reference proteome</keyword>
<protein>
    <recommendedName>
        <fullName evidence="4">NADP-dependent oxidoreductase domain-containing protein</fullName>
    </recommendedName>
</protein>
<name>A0ABP3GUD3_9LACT</name>
<evidence type="ECO:0000256" key="2">
    <source>
        <dbReference type="ARBA" id="ARBA00022857"/>
    </source>
</evidence>
<feature type="domain" description="NADP-dependent oxidoreductase" evidence="4">
    <location>
        <begin position="2"/>
        <end position="160"/>
    </location>
</feature>
<dbReference type="EMBL" id="BAAACW010000030">
    <property type="protein sequence ID" value="GAA0354985.1"/>
    <property type="molecule type" value="Genomic_DNA"/>
</dbReference>
<dbReference type="InterPro" id="IPR018170">
    <property type="entry name" value="Aldo/ket_reductase_CS"/>
</dbReference>
<evidence type="ECO:0000313" key="5">
    <source>
        <dbReference type="EMBL" id="GAA0354985.1"/>
    </source>
</evidence>
<evidence type="ECO:0000256" key="3">
    <source>
        <dbReference type="ARBA" id="ARBA00023002"/>
    </source>
</evidence>
<sequence>MDYIDLLLIHAPDEDEEVNVNTWKGMEAAVHSGKVKSIGVSNFKPENLSPVLNSATIKPVINQVEYAPSDVDWDTKDYCEKESIIIMAYSPLKKGKINDSVITNLVDKYNKSPQQIALRWAIDCHTIPIPRSGNKEHIKDNIAVFDFSLTAEEVETINQLD</sequence>
<keyword evidence="2" id="KW-0521">NADP</keyword>
<proteinExistence type="inferred from homology"/>
<dbReference type="SUPFAM" id="SSF51430">
    <property type="entry name" value="NAD(P)-linked oxidoreductase"/>
    <property type="match status" value="1"/>
</dbReference>
<evidence type="ECO:0000313" key="6">
    <source>
        <dbReference type="Proteomes" id="UP001501166"/>
    </source>
</evidence>
<reference evidence="6" key="1">
    <citation type="journal article" date="2019" name="Int. J. Syst. Evol. Microbiol.">
        <title>The Global Catalogue of Microorganisms (GCM) 10K type strain sequencing project: providing services to taxonomists for standard genome sequencing and annotation.</title>
        <authorList>
            <consortium name="The Broad Institute Genomics Platform"/>
            <consortium name="The Broad Institute Genome Sequencing Center for Infectious Disease"/>
            <person name="Wu L."/>
            <person name="Ma J."/>
        </authorList>
    </citation>
    <scope>NUCLEOTIDE SEQUENCE [LARGE SCALE GENOMIC DNA]</scope>
    <source>
        <strain evidence="6">JCM 12662</strain>
    </source>
</reference>
<dbReference type="PANTHER" id="PTHR43827">
    <property type="entry name" value="2,5-DIKETO-D-GLUCONIC ACID REDUCTASE"/>
    <property type="match status" value="1"/>
</dbReference>
<dbReference type="Proteomes" id="UP001501166">
    <property type="component" value="Unassembled WGS sequence"/>
</dbReference>
<organism evidence="5 6">
    <name type="scientific">Alkalibacterium iburiense</name>
    <dbReference type="NCBI Taxonomy" id="290589"/>
    <lineage>
        <taxon>Bacteria</taxon>
        <taxon>Bacillati</taxon>
        <taxon>Bacillota</taxon>
        <taxon>Bacilli</taxon>
        <taxon>Lactobacillales</taxon>
        <taxon>Carnobacteriaceae</taxon>
        <taxon>Alkalibacterium</taxon>
    </lineage>
</organism>
<dbReference type="InterPro" id="IPR036812">
    <property type="entry name" value="NAD(P)_OxRdtase_dom_sf"/>
</dbReference>
<dbReference type="PANTHER" id="PTHR43827:SF3">
    <property type="entry name" value="NADP-DEPENDENT OXIDOREDUCTASE DOMAIN-CONTAINING PROTEIN"/>
    <property type="match status" value="1"/>
</dbReference>
<evidence type="ECO:0000256" key="1">
    <source>
        <dbReference type="ARBA" id="ARBA00007905"/>
    </source>
</evidence>
<comment type="similarity">
    <text evidence="1">Belongs to the aldo/keto reductase family.</text>
</comment>